<evidence type="ECO:0000256" key="1">
    <source>
        <dbReference type="SAM" id="MobiDB-lite"/>
    </source>
</evidence>
<proteinExistence type="predicted"/>
<reference evidence="2" key="1">
    <citation type="submission" date="2023-06" db="EMBL/GenBank/DDBJ databases">
        <title>Genome-scale phylogeny and comparative genomics of the fungal order Sordariales.</title>
        <authorList>
            <consortium name="Lawrence Berkeley National Laboratory"/>
            <person name="Hensen N."/>
            <person name="Bonometti L."/>
            <person name="Westerberg I."/>
            <person name="Brannstrom I.O."/>
            <person name="Guillou S."/>
            <person name="Cros-Aarteil S."/>
            <person name="Calhoun S."/>
            <person name="Haridas S."/>
            <person name="Kuo A."/>
            <person name="Mondo S."/>
            <person name="Pangilinan J."/>
            <person name="Riley R."/>
            <person name="Labutti K."/>
            <person name="Andreopoulos B."/>
            <person name="Lipzen A."/>
            <person name="Chen C."/>
            <person name="Yanf M."/>
            <person name="Daum C."/>
            <person name="Ng V."/>
            <person name="Clum A."/>
            <person name="Steindorff A."/>
            <person name="Ohm R."/>
            <person name="Martin F."/>
            <person name="Silar P."/>
            <person name="Natvig D."/>
            <person name="Lalanne C."/>
            <person name="Gautier V."/>
            <person name="Ament-Velasquez S.L."/>
            <person name="Kruys A."/>
            <person name="Hutchinson M.I."/>
            <person name="Powell A.J."/>
            <person name="Barry K."/>
            <person name="Miller A.N."/>
            <person name="Grigoriev I.V."/>
            <person name="Debuchy R."/>
            <person name="Gladieux P."/>
            <person name="Thoren M.H."/>
            <person name="Johannesson H."/>
        </authorList>
    </citation>
    <scope>NUCLEOTIDE SEQUENCE</scope>
    <source>
        <strain evidence="2">CBS 540.89</strain>
    </source>
</reference>
<organism evidence="2 3">
    <name type="scientific">Apiosordaria backusii</name>
    <dbReference type="NCBI Taxonomy" id="314023"/>
    <lineage>
        <taxon>Eukaryota</taxon>
        <taxon>Fungi</taxon>
        <taxon>Dikarya</taxon>
        <taxon>Ascomycota</taxon>
        <taxon>Pezizomycotina</taxon>
        <taxon>Sordariomycetes</taxon>
        <taxon>Sordariomycetidae</taxon>
        <taxon>Sordariales</taxon>
        <taxon>Lasiosphaeriaceae</taxon>
        <taxon>Apiosordaria</taxon>
    </lineage>
</organism>
<evidence type="ECO:0000313" key="2">
    <source>
        <dbReference type="EMBL" id="KAK0721198.1"/>
    </source>
</evidence>
<keyword evidence="3" id="KW-1185">Reference proteome</keyword>
<accession>A0AA40ASK2</accession>
<comment type="caution">
    <text evidence="2">The sequence shown here is derived from an EMBL/GenBank/DDBJ whole genome shotgun (WGS) entry which is preliminary data.</text>
</comment>
<gene>
    <name evidence="2" type="ORF">B0T21DRAFT_373123</name>
</gene>
<dbReference type="AlphaFoldDB" id="A0AA40ASK2"/>
<sequence length="273" mass="30085">MSIFSSRRGSQVGVPPQQKIKTGKNQKQKSIPIFRIYMVGFPHHESISGSLSIPDIVSELVPEAIVHEYQVLLGHNGGENIAQDWIVKEAISLLWRIQEDTQKEPTLASAKVLVAGYGLGGIILKEAIVVANTDSAFYDVSFQIFSLVFFDTMDKPTDLQSWEGLTHHMIGLTFTSDRVRASLYSVASRLAMSVSAVSTSFLRFIPKYSIRHYTGTADLSRIICDANVTDHGDVDDPGLGYYHSSIPLRTLRVCFAPNEVLLVGPDAGMSLVR</sequence>
<dbReference type="Proteomes" id="UP001172159">
    <property type="component" value="Unassembled WGS sequence"/>
</dbReference>
<evidence type="ECO:0000313" key="3">
    <source>
        <dbReference type="Proteomes" id="UP001172159"/>
    </source>
</evidence>
<name>A0AA40ASK2_9PEZI</name>
<protein>
    <submittedName>
        <fullName evidence="2">Uncharacterized protein</fullName>
    </submittedName>
</protein>
<feature type="region of interest" description="Disordered" evidence="1">
    <location>
        <begin position="1"/>
        <end position="27"/>
    </location>
</feature>
<dbReference type="EMBL" id="JAUKTV010000012">
    <property type="protein sequence ID" value="KAK0721198.1"/>
    <property type="molecule type" value="Genomic_DNA"/>
</dbReference>